<keyword evidence="10" id="KW-1185">Reference proteome</keyword>
<dbReference type="Pfam" id="PF01026">
    <property type="entry name" value="TatD_DNase"/>
    <property type="match status" value="1"/>
</dbReference>
<keyword evidence="2" id="KW-0963">Cytoplasm</keyword>
<dbReference type="PANTHER" id="PTHR46124:SF2">
    <property type="entry name" value="D-AMINOACYL-TRNA DEACYLASE"/>
    <property type="match status" value="1"/>
</dbReference>
<dbReference type="Gene3D" id="3.20.20.140">
    <property type="entry name" value="Metal-dependent hydrolases"/>
    <property type="match status" value="1"/>
</dbReference>
<dbReference type="PROSITE" id="PS01091">
    <property type="entry name" value="TATD_3"/>
    <property type="match status" value="1"/>
</dbReference>
<reference evidence="9 10" key="1">
    <citation type="submission" date="2018-05" db="EMBL/GenBank/DDBJ databases">
        <title>Genomic Encyclopedia of Type Strains, Phase IV (KMG-IV): sequencing the most valuable type-strain genomes for metagenomic binning, comparative biology and taxonomic classification.</title>
        <authorList>
            <person name="Goeker M."/>
        </authorList>
    </citation>
    <scope>NUCLEOTIDE SEQUENCE [LARGE SCALE GENOMIC DNA]</scope>
    <source>
        <strain evidence="9 10">DSM 25350</strain>
    </source>
</reference>
<keyword evidence="7" id="KW-0460">Magnesium</keyword>
<dbReference type="Proteomes" id="UP000245790">
    <property type="component" value="Unassembled WGS sequence"/>
</dbReference>
<dbReference type="FunFam" id="3.20.20.140:FF:000018">
    <property type="entry name" value="3'-5' ssDNA/RNA exonuclease TatD"/>
    <property type="match status" value="1"/>
</dbReference>
<evidence type="ECO:0000256" key="1">
    <source>
        <dbReference type="ARBA" id="ARBA00009275"/>
    </source>
</evidence>
<keyword evidence="5" id="KW-0378">Hydrolase</keyword>
<organism evidence="9 10">
    <name type="scientific">Pleionea mediterranea</name>
    <dbReference type="NCBI Taxonomy" id="523701"/>
    <lineage>
        <taxon>Bacteria</taxon>
        <taxon>Pseudomonadati</taxon>
        <taxon>Pseudomonadota</taxon>
        <taxon>Gammaproteobacteria</taxon>
        <taxon>Oceanospirillales</taxon>
        <taxon>Pleioneaceae</taxon>
        <taxon>Pleionea</taxon>
    </lineage>
</organism>
<dbReference type="OrthoDB" id="9810005at2"/>
<dbReference type="GO" id="GO:0046872">
    <property type="term" value="F:metal ion binding"/>
    <property type="evidence" value="ECO:0007669"/>
    <property type="project" value="UniProtKB-KW"/>
</dbReference>
<keyword evidence="6" id="KW-0269">Exonuclease</keyword>
<dbReference type="InterPro" id="IPR018228">
    <property type="entry name" value="DNase_TatD-rel_CS"/>
</dbReference>
<accession>A0A316G046</accession>
<keyword evidence="3" id="KW-0540">Nuclease</keyword>
<dbReference type="PIRSF" id="PIRSF005902">
    <property type="entry name" value="DNase_TatD"/>
    <property type="match status" value="1"/>
</dbReference>
<comment type="similarity">
    <text evidence="1">Belongs to the metallo-dependent hydrolases superfamily. TatD-type hydrolase family.</text>
</comment>
<evidence type="ECO:0000256" key="7">
    <source>
        <dbReference type="ARBA" id="ARBA00022842"/>
    </source>
</evidence>
<evidence type="ECO:0000313" key="9">
    <source>
        <dbReference type="EMBL" id="PWK53755.1"/>
    </source>
</evidence>
<evidence type="ECO:0000256" key="6">
    <source>
        <dbReference type="ARBA" id="ARBA00022839"/>
    </source>
</evidence>
<dbReference type="PANTHER" id="PTHR46124">
    <property type="entry name" value="D-AMINOACYL-TRNA DEACYLASE"/>
    <property type="match status" value="1"/>
</dbReference>
<dbReference type="GO" id="GO:0004536">
    <property type="term" value="F:DNA nuclease activity"/>
    <property type="evidence" value="ECO:0007669"/>
    <property type="project" value="InterPro"/>
</dbReference>
<dbReference type="NCBIfam" id="TIGR00010">
    <property type="entry name" value="YchF/TatD family DNA exonuclease"/>
    <property type="match status" value="1"/>
</dbReference>
<dbReference type="AlphaFoldDB" id="A0A316G046"/>
<dbReference type="InterPro" id="IPR015991">
    <property type="entry name" value="TatD/YcfH-like"/>
</dbReference>
<evidence type="ECO:0000256" key="3">
    <source>
        <dbReference type="ARBA" id="ARBA00022722"/>
    </source>
</evidence>
<evidence type="ECO:0000256" key="2">
    <source>
        <dbReference type="ARBA" id="ARBA00022490"/>
    </source>
</evidence>
<protein>
    <submittedName>
        <fullName evidence="9">Sec-independent protein translocase TatD</fullName>
    </submittedName>
</protein>
<dbReference type="InterPro" id="IPR032466">
    <property type="entry name" value="Metal_Hydrolase"/>
</dbReference>
<feature type="binding site" evidence="8">
    <location>
        <position position="207"/>
    </location>
    <ligand>
        <name>a divalent metal cation</name>
        <dbReference type="ChEBI" id="CHEBI:60240"/>
        <label>1</label>
    </ligand>
</feature>
<dbReference type="EMBL" id="QGGU01000002">
    <property type="protein sequence ID" value="PWK53755.1"/>
    <property type="molecule type" value="Genomic_DNA"/>
</dbReference>
<dbReference type="SUPFAM" id="SSF51556">
    <property type="entry name" value="Metallo-dependent hydrolases"/>
    <property type="match status" value="1"/>
</dbReference>
<comment type="caution">
    <text evidence="9">The sequence shown here is derived from an EMBL/GenBank/DDBJ whole genome shotgun (WGS) entry which is preliminary data.</text>
</comment>
<dbReference type="GO" id="GO:0005829">
    <property type="term" value="C:cytosol"/>
    <property type="evidence" value="ECO:0007669"/>
    <property type="project" value="TreeGrafter"/>
</dbReference>
<dbReference type="CDD" id="cd01310">
    <property type="entry name" value="TatD_DNAse"/>
    <property type="match status" value="1"/>
</dbReference>
<evidence type="ECO:0000313" key="10">
    <source>
        <dbReference type="Proteomes" id="UP000245790"/>
    </source>
</evidence>
<evidence type="ECO:0000256" key="8">
    <source>
        <dbReference type="PIRSR" id="PIRSR005902-1"/>
    </source>
</evidence>
<keyword evidence="4 8" id="KW-0479">Metal-binding</keyword>
<dbReference type="RefSeq" id="WP_109761820.1">
    <property type="nucleotide sequence ID" value="NZ_QGGU01000002.1"/>
</dbReference>
<feature type="binding site" evidence="8">
    <location>
        <position position="95"/>
    </location>
    <ligand>
        <name>a divalent metal cation</name>
        <dbReference type="ChEBI" id="CHEBI:60240"/>
        <label>1</label>
    </ligand>
</feature>
<sequence length="270" mass="30996">MNIWTDICVNLTNSRFSKDSDEVIQRAIDAGVSRMVLAGTDLDHSKRAVELCEKYPMHLRCTVGCHPHDAKEMDDEKWQMMESLYASPFVVAVGECGLDFNRNYSEPNQQINVFTTQLELACKHQLPVYLHERDAHNEMVSILHQYKAKLNKMLLHCFTGDEEQLQAYLELDMYIGITGWICDDRRNQSLLDAIELIPNDRLMIETDAPFLMPKTIKAKSNRNEPCYLPEVCRRVAEARNIDHEIIAAITTLNSATFFDWPVDLSAVKKS</sequence>
<dbReference type="GO" id="GO:0004527">
    <property type="term" value="F:exonuclease activity"/>
    <property type="evidence" value="ECO:0007669"/>
    <property type="project" value="UniProtKB-KW"/>
</dbReference>
<proteinExistence type="inferred from homology"/>
<evidence type="ECO:0000256" key="4">
    <source>
        <dbReference type="ARBA" id="ARBA00022723"/>
    </source>
</evidence>
<dbReference type="InterPro" id="IPR001130">
    <property type="entry name" value="TatD-like"/>
</dbReference>
<gene>
    <name evidence="9" type="ORF">C8D97_102144</name>
</gene>
<evidence type="ECO:0000256" key="5">
    <source>
        <dbReference type="ARBA" id="ARBA00022801"/>
    </source>
</evidence>
<name>A0A316G046_9GAMM</name>
<feature type="binding site" evidence="8">
    <location>
        <position position="131"/>
    </location>
    <ligand>
        <name>a divalent metal cation</name>
        <dbReference type="ChEBI" id="CHEBI:60240"/>
        <label>2</label>
    </ligand>
</feature>
<feature type="binding site" evidence="8">
    <location>
        <position position="156"/>
    </location>
    <ligand>
        <name>a divalent metal cation</name>
        <dbReference type="ChEBI" id="CHEBI:60240"/>
        <label>2</label>
    </ligand>
</feature>